<dbReference type="EMBL" id="MU006093">
    <property type="protein sequence ID" value="KAF2840380.1"/>
    <property type="molecule type" value="Genomic_DNA"/>
</dbReference>
<evidence type="ECO:0000256" key="3">
    <source>
        <dbReference type="ARBA" id="ARBA00022989"/>
    </source>
</evidence>
<dbReference type="SMART" id="SM01396">
    <property type="entry name" value="BC10"/>
    <property type="match status" value="1"/>
</dbReference>
<evidence type="ECO:0000256" key="1">
    <source>
        <dbReference type="ARBA" id="ARBA00004370"/>
    </source>
</evidence>
<proteinExistence type="predicted"/>
<keyword evidence="2 5" id="KW-0812">Transmembrane</keyword>
<evidence type="ECO:0000256" key="4">
    <source>
        <dbReference type="ARBA" id="ARBA00023136"/>
    </source>
</evidence>
<evidence type="ECO:0000256" key="5">
    <source>
        <dbReference type="SAM" id="Phobius"/>
    </source>
</evidence>
<evidence type="ECO:0000313" key="7">
    <source>
        <dbReference type="Proteomes" id="UP000799429"/>
    </source>
</evidence>
<keyword evidence="4 5" id="KW-0472">Membrane</keyword>
<gene>
    <name evidence="6" type="ORF">M501DRAFT_1002729</name>
</gene>
<feature type="transmembrane region" description="Helical" evidence="5">
    <location>
        <begin position="32"/>
        <end position="51"/>
    </location>
</feature>
<keyword evidence="7" id="KW-1185">Reference proteome</keyword>
<evidence type="ECO:0000256" key="2">
    <source>
        <dbReference type="ARBA" id="ARBA00022692"/>
    </source>
</evidence>
<dbReference type="GO" id="GO:0016020">
    <property type="term" value="C:membrane"/>
    <property type="evidence" value="ECO:0007669"/>
    <property type="project" value="UniProtKB-SubCell"/>
</dbReference>
<name>A0A9P4SEM8_9PEZI</name>
<dbReference type="Pfam" id="PF06726">
    <property type="entry name" value="BC10"/>
    <property type="match status" value="1"/>
</dbReference>
<dbReference type="PANTHER" id="PTHR13259">
    <property type="entry name" value="BLADDER CANCER 10 KD PROTEIN HOMOLOG"/>
    <property type="match status" value="1"/>
</dbReference>
<dbReference type="OrthoDB" id="5563033at2759"/>
<evidence type="ECO:0000313" key="6">
    <source>
        <dbReference type="EMBL" id="KAF2840380.1"/>
    </source>
</evidence>
<dbReference type="PANTHER" id="PTHR13259:SF1">
    <property type="entry name" value="BLADDER CANCER-ASSOCIATED PROTEIN"/>
    <property type="match status" value="1"/>
</dbReference>
<accession>A0A9P4SEM8</accession>
<keyword evidence="3 5" id="KW-1133">Transmembrane helix</keyword>
<dbReference type="AlphaFoldDB" id="A0A9P4SEM8"/>
<protein>
    <submittedName>
        <fullName evidence="6">Uncharacterized protein</fullName>
    </submittedName>
</protein>
<dbReference type="Proteomes" id="UP000799429">
    <property type="component" value="Unassembled WGS sequence"/>
</dbReference>
<sequence>MFCLRSWIPMLFFLTNASPIYLVLFISATYFLNRPCVYCSVILAVLVLSLFDFRTNWFEPRYSSSNLPHTVSNDTIASNTTLETASLVASAINQSASAIASAALESVKRRVTGSGAHIQAPAGDWTRSLGIRKEWRVSCMDIILRL</sequence>
<comment type="caution">
    <text evidence="6">The sequence shown here is derived from an EMBL/GenBank/DDBJ whole genome shotgun (WGS) entry which is preliminary data.</text>
</comment>
<dbReference type="InterPro" id="IPR009598">
    <property type="entry name" value="BCALP"/>
</dbReference>
<comment type="subcellular location">
    <subcellularLocation>
        <location evidence="1">Membrane</location>
    </subcellularLocation>
</comment>
<feature type="transmembrane region" description="Helical" evidence="5">
    <location>
        <begin position="7"/>
        <end position="26"/>
    </location>
</feature>
<organism evidence="6 7">
    <name type="scientific">Patellaria atrata CBS 101060</name>
    <dbReference type="NCBI Taxonomy" id="1346257"/>
    <lineage>
        <taxon>Eukaryota</taxon>
        <taxon>Fungi</taxon>
        <taxon>Dikarya</taxon>
        <taxon>Ascomycota</taxon>
        <taxon>Pezizomycotina</taxon>
        <taxon>Dothideomycetes</taxon>
        <taxon>Dothideomycetes incertae sedis</taxon>
        <taxon>Patellariales</taxon>
        <taxon>Patellariaceae</taxon>
        <taxon>Patellaria</taxon>
    </lineage>
</organism>
<reference evidence="6" key="1">
    <citation type="journal article" date="2020" name="Stud. Mycol.">
        <title>101 Dothideomycetes genomes: a test case for predicting lifestyles and emergence of pathogens.</title>
        <authorList>
            <person name="Haridas S."/>
            <person name="Albert R."/>
            <person name="Binder M."/>
            <person name="Bloem J."/>
            <person name="Labutti K."/>
            <person name="Salamov A."/>
            <person name="Andreopoulos B."/>
            <person name="Baker S."/>
            <person name="Barry K."/>
            <person name="Bills G."/>
            <person name="Bluhm B."/>
            <person name="Cannon C."/>
            <person name="Castanera R."/>
            <person name="Culley D."/>
            <person name="Daum C."/>
            <person name="Ezra D."/>
            <person name="Gonzalez J."/>
            <person name="Henrissat B."/>
            <person name="Kuo A."/>
            <person name="Liang C."/>
            <person name="Lipzen A."/>
            <person name="Lutzoni F."/>
            <person name="Magnuson J."/>
            <person name="Mondo S."/>
            <person name="Nolan M."/>
            <person name="Ohm R."/>
            <person name="Pangilinan J."/>
            <person name="Park H.-J."/>
            <person name="Ramirez L."/>
            <person name="Alfaro M."/>
            <person name="Sun H."/>
            <person name="Tritt A."/>
            <person name="Yoshinaga Y."/>
            <person name="Zwiers L.-H."/>
            <person name="Turgeon B."/>
            <person name="Goodwin S."/>
            <person name="Spatafora J."/>
            <person name="Crous P."/>
            <person name="Grigoriev I."/>
        </authorList>
    </citation>
    <scope>NUCLEOTIDE SEQUENCE</scope>
    <source>
        <strain evidence="6">CBS 101060</strain>
    </source>
</reference>